<evidence type="ECO:0000313" key="2">
    <source>
        <dbReference type="Proteomes" id="UP001152795"/>
    </source>
</evidence>
<protein>
    <submittedName>
        <fullName evidence="1">Uncharacterized protein</fullName>
    </submittedName>
</protein>
<dbReference type="EMBL" id="CACRXK020007906">
    <property type="protein sequence ID" value="CAB4013487.1"/>
    <property type="molecule type" value="Genomic_DNA"/>
</dbReference>
<dbReference type="InterPro" id="IPR036056">
    <property type="entry name" value="Fibrinogen-like_C"/>
</dbReference>
<gene>
    <name evidence="1" type="ORF">PACLA_8A029018</name>
</gene>
<sequence>MKISLRSENVRKSVLVLVLIAVQWLTAEGKLSFCSKSKEGNHTLYRKASGDDGVLICVRKSGQYVWNFLDGSSTIGENFNPAKDCSDIVDNFPEVKDGFYWIKDNKGKLSKAWCDTHTDGGGFLLMGMKESPVTWNVPSNESPVDPLGPPHWSSKFGDVNVQDFAIQISTTKNFEDTKAHWSYRLKANRALGNLFGVGSGGCTDFHSGIGNVSYIKDILTETVVTAKFNCSKFGSNTDPNLGWGRMNYCFRNKCPKGYAFFKGVPFRLDNHGSFSYSASSEFSGITHDATAFVGCVAGKCCACFGTKGGRGHYCSRKCKAVNGGTIITGKVYVWFWIRTRMPKRLWKRCMEFKMKTEAGKSETYYIDRMTGTAHKGTCSEQFQAFLNEGTLVVKNKESLNNIPSVPGLLSYREDNEKLYVKKGNKWDAIGSENETKNLVMTEVTHLEKNLADQKKIQGARTQNLESSINKRLTQLEQHLKARLKKIEGKVPYTGRWPSGSYCILANGKCPSGFSRSHGYMKAIKMYTTNSAYMKQVYFGDSKIMCHDSCRGWGDLVITACCK</sequence>
<dbReference type="NCBIfam" id="NF040941">
    <property type="entry name" value="GGGWT_bact"/>
    <property type="match status" value="1"/>
</dbReference>
<dbReference type="Proteomes" id="UP001152795">
    <property type="component" value="Unassembled WGS sequence"/>
</dbReference>
<reference evidence="1" key="1">
    <citation type="submission" date="2020-04" db="EMBL/GenBank/DDBJ databases">
        <authorList>
            <person name="Alioto T."/>
            <person name="Alioto T."/>
            <person name="Gomez Garrido J."/>
        </authorList>
    </citation>
    <scope>NUCLEOTIDE SEQUENCE</scope>
    <source>
        <strain evidence="1">A484AB</strain>
    </source>
</reference>
<keyword evidence="2" id="KW-1185">Reference proteome</keyword>
<evidence type="ECO:0000313" key="1">
    <source>
        <dbReference type="EMBL" id="CAB4013487.1"/>
    </source>
</evidence>
<name>A0A6S7I8H7_PARCT</name>
<proteinExistence type="predicted"/>
<dbReference type="SUPFAM" id="SSF56496">
    <property type="entry name" value="Fibrinogen C-terminal domain-like"/>
    <property type="match status" value="1"/>
</dbReference>
<dbReference type="Gene3D" id="3.30.750.130">
    <property type="match status" value="1"/>
</dbReference>
<dbReference type="OrthoDB" id="5971203at2759"/>
<comment type="caution">
    <text evidence="1">The sequence shown here is derived from an EMBL/GenBank/DDBJ whole genome shotgun (WGS) entry which is preliminary data.</text>
</comment>
<organism evidence="1 2">
    <name type="scientific">Paramuricea clavata</name>
    <name type="common">Red gorgonian</name>
    <name type="synonym">Violescent sea-whip</name>
    <dbReference type="NCBI Taxonomy" id="317549"/>
    <lineage>
        <taxon>Eukaryota</taxon>
        <taxon>Metazoa</taxon>
        <taxon>Cnidaria</taxon>
        <taxon>Anthozoa</taxon>
        <taxon>Octocorallia</taxon>
        <taxon>Malacalcyonacea</taxon>
        <taxon>Plexauridae</taxon>
        <taxon>Paramuricea</taxon>
    </lineage>
</organism>
<accession>A0A6S7I8H7</accession>
<dbReference type="AlphaFoldDB" id="A0A6S7I8H7"/>